<dbReference type="EMBL" id="CAKOAT010139154">
    <property type="protein sequence ID" value="CAH8337968.1"/>
    <property type="molecule type" value="Genomic_DNA"/>
</dbReference>
<feature type="compositionally biased region" description="Polar residues" evidence="1">
    <location>
        <begin position="157"/>
        <end position="176"/>
    </location>
</feature>
<feature type="region of interest" description="Disordered" evidence="1">
    <location>
        <begin position="157"/>
        <end position="193"/>
    </location>
</feature>
<comment type="caution">
    <text evidence="2">The sequence shown here is derived from an EMBL/GenBank/DDBJ whole genome shotgun (WGS) entry which is preliminary data.</text>
</comment>
<sequence length="193" mass="20967">MSLAISSPMLPPPLVPPDLLFLHPSSDLESVAPAYARCRSPSAPVFEKSPPPPLARSRSLPAYHHSRSENSSSLAWVKVSKRSEPKAKDPPSPQRSPVLVTNSKFDEEEEVISTAQRILRARLNAVGTSIPDTSTAMSRKHARRKIREQLYILSTSDTGDGASFSTAGSAKNNNFGLASDEPVLSRRDHSQEA</sequence>
<accession>A0ABC8JTS4</accession>
<gene>
    <name evidence="2" type="ORF">ERUC_LOCUS14753</name>
</gene>
<dbReference type="AlphaFoldDB" id="A0ABC8JTS4"/>
<keyword evidence="3" id="KW-1185">Reference proteome</keyword>
<evidence type="ECO:0000313" key="3">
    <source>
        <dbReference type="Proteomes" id="UP001642260"/>
    </source>
</evidence>
<evidence type="ECO:0000256" key="1">
    <source>
        <dbReference type="SAM" id="MobiDB-lite"/>
    </source>
</evidence>
<proteinExistence type="predicted"/>
<organism evidence="2 3">
    <name type="scientific">Eruca vesicaria subsp. sativa</name>
    <name type="common">Garden rocket</name>
    <name type="synonym">Eruca sativa</name>
    <dbReference type="NCBI Taxonomy" id="29727"/>
    <lineage>
        <taxon>Eukaryota</taxon>
        <taxon>Viridiplantae</taxon>
        <taxon>Streptophyta</taxon>
        <taxon>Embryophyta</taxon>
        <taxon>Tracheophyta</taxon>
        <taxon>Spermatophyta</taxon>
        <taxon>Magnoliopsida</taxon>
        <taxon>eudicotyledons</taxon>
        <taxon>Gunneridae</taxon>
        <taxon>Pentapetalae</taxon>
        <taxon>rosids</taxon>
        <taxon>malvids</taxon>
        <taxon>Brassicales</taxon>
        <taxon>Brassicaceae</taxon>
        <taxon>Brassiceae</taxon>
        <taxon>Eruca</taxon>
    </lineage>
</organism>
<feature type="compositionally biased region" description="Basic and acidic residues" evidence="1">
    <location>
        <begin position="183"/>
        <end position="193"/>
    </location>
</feature>
<dbReference type="Proteomes" id="UP001642260">
    <property type="component" value="Unassembled WGS sequence"/>
</dbReference>
<name>A0ABC8JTS4_ERUVS</name>
<protein>
    <submittedName>
        <fullName evidence="2">Uncharacterized protein</fullName>
    </submittedName>
</protein>
<feature type="region of interest" description="Disordered" evidence="1">
    <location>
        <begin position="41"/>
        <end position="106"/>
    </location>
</feature>
<evidence type="ECO:0000313" key="2">
    <source>
        <dbReference type="EMBL" id="CAH8337968.1"/>
    </source>
</evidence>
<reference evidence="2 3" key="1">
    <citation type="submission" date="2022-03" db="EMBL/GenBank/DDBJ databases">
        <authorList>
            <person name="Macdonald S."/>
            <person name="Ahmed S."/>
            <person name="Newling K."/>
        </authorList>
    </citation>
    <scope>NUCLEOTIDE SEQUENCE [LARGE SCALE GENOMIC DNA]</scope>
</reference>